<dbReference type="PROSITE" id="PS50294">
    <property type="entry name" value="WD_REPEATS_REGION"/>
    <property type="match status" value="2"/>
</dbReference>
<name>L8HCH9_ACACF</name>
<dbReference type="RefSeq" id="XP_004352081.1">
    <property type="nucleotide sequence ID" value="XM_004352029.1"/>
</dbReference>
<dbReference type="GO" id="GO:0010992">
    <property type="term" value="P:ubiquitin recycling"/>
    <property type="evidence" value="ECO:0007669"/>
    <property type="project" value="TreeGrafter"/>
</dbReference>
<dbReference type="Gene3D" id="2.130.10.10">
    <property type="entry name" value="YVTN repeat-like/Quinoprotein amine dehydrogenase"/>
    <property type="match status" value="1"/>
</dbReference>
<dbReference type="SUPFAM" id="SSF50978">
    <property type="entry name" value="WD40 repeat-like"/>
    <property type="match status" value="1"/>
</dbReference>
<dbReference type="EMBL" id="KB007868">
    <property type="protein sequence ID" value="ELR22942.1"/>
    <property type="molecule type" value="Genomic_DNA"/>
</dbReference>
<keyword evidence="5" id="KW-1185">Reference proteome</keyword>
<evidence type="ECO:0000313" key="4">
    <source>
        <dbReference type="EMBL" id="ELR22942.1"/>
    </source>
</evidence>
<dbReference type="SMART" id="SM00320">
    <property type="entry name" value="WD40"/>
    <property type="match status" value="2"/>
</dbReference>
<dbReference type="InterPro" id="IPR019775">
    <property type="entry name" value="WD40_repeat_CS"/>
</dbReference>
<evidence type="ECO:0000256" key="1">
    <source>
        <dbReference type="ARBA" id="ARBA00022574"/>
    </source>
</evidence>
<sequence>MLPFLRMLLPKREEKLTEEKELWKELYYSLSKRQPSAQSIQNAPLPVVGWKWLYLGRLKTDYGKPPHVTVYNPSHFARKHYEDQNSDDHADPLKEDFSEMNRGLGGIGCLGVYAEKDILIGGTMRGKMLAIDISTGKLLRCIPAHKHTLSCLSINQNLAVTGSWDTTLQVWDLDTYSSLTTLTRPGEIGYIRCCQVDKSRGLVVSGSNDNSIKIW</sequence>
<keyword evidence="2" id="KW-0677">Repeat</keyword>
<dbReference type="PROSITE" id="PS00678">
    <property type="entry name" value="WD_REPEATS_1"/>
    <property type="match status" value="1"/>
</dbReference>
<gene>
    <name evidence="4" type="ORF">ACA1_036320</name>
</gene>
<dbReference type="PANTHER" id="PTHR19849:SF1">
    <property type="entry name" value="F-BOX_WD REPEAT-CONTAINING PROTEIN 7"/>
    <property type="match status" value="1"/>
</dbReference>
<feature type="repeat" description="WD" evidence="3">
    <location>
        <begin position="184"/>
        <end position="215"/>
    </location>
</feature>
<protein>
    <submittedName>
        <fullName evidence="4">WD domain, G-beta repeat-containing protein</fullName>
    </submittedName>
</protein>
<accession>L8HCH9</accession>
<dbReference type="GO" id="GO:0043161">
    <property type="term" value="P:proteasome-mediated ubiquitin-dependent protein catabolic process"/>
    <property type="evidence" value="ECO:0007669"/>
    <property type="project" value="TreeGrafter"/>
</dbReference>
<proteinExistence type="predicted"/>
<dbReference type="AlphaFoldDB" id="L8HCH9"/>
<dbReference type="Proteomes" id="UP000011083">
    <property type="component" value="Unassembled WGS sequence"/>
</dbReference>
<dbReference type="GO" id="GO:0043130">
    <property type="term" value="F:ubiquitin binding"/>
    <property type="evidence" value="ECO:0007669"/>
    <property type="project" value="TreeGrafter"/>
</dbReference>
<dbReference type="Pfam" id="PF00400">
    <property type="entry name" value="WD40"/>
    <property type="match status" value="2"/>
</dbReference>
<evidence type="ECO:0000313" key="5">
    <source>
        <dbReference type="Proteomes" id="UP000011083"/>
    </source>
</evidence>
<reference evidence="4 5" key="1">
    <citation type="journal article" date="2013" name="Genome Biol.">
        <title>Genome of Acanthamoeba castellanii highlights extensive lateral gene transfer and early evolution of tyrosine kinase signaling.</title>
        <authorList>
            <person name="Clarke M."/>
            <person name="Lohan A.J."/>
            <person name="Liu B."/>
            <person name="Lagkouvardos I."/>
            <person name="Roy S."/>
            <person name="Zafar N."/>
            <person name="Bertelli C."/>
            <person name="Schilde C."/>
            <person name="Kianianmomeni A."/>
            <person name="Burglin T.R."/>
            <person name="Frech C."/>
            <person name="Turcotte B."/>
            <person name="Kopec K.O."/>
            <person name="Synnott J.M."/>
            <person name="Choo C."/>
            <person name="Paponov I."/>
            <person name="Finkler A."/>
            <person name="Soon Heng Tan C."/>
            <person name="Hutchins A.P."/>
            <person name="Weinmeier T."/>
            <person name="Rattei T."/>
            <person name="Chu J.S."/>
            <person name="Gimenez G."/>
            <person name="Irimia M."/>
            <person name="Rigden D.J."/>
            <person name="Fitzpatrick D.A."/>
            <person name="Lorenzo-Morales J."/>
            <person name="Bateman A."/>
            <person name="Chiu C.H."/>
            <person name="Tang P."/>
            <person name="Hegemann P."/>
            <person name="Fromm H."/>
            <person name="Raoult D."/>
            <person name="Greub G."/>
            <person name="Miranda-Saavedra D."/>
            <person name="Chen N."/>
            <person name="Nash P."/>
            <person name="Ginger M.L."/>
            <person name="Horn M."/>
            <person name="Schaap P."/>
            <person name="Caler L."/>
            <person name="Loftus B."/>
        </authorList>
    </citation>
    <scope>NUCLEOTIDE SEQUENCE [LARGE SCALE GENOMIC DNA]</scope>
    <source>
        <strain evidence="4 5">Neff</strain>
    </source>
</reference>
<dbReference type="OrthoDB" id="756370at2759"/>
<dbReference type="InterPro" id="IPR015943">
    <property type="entry name" value="WD40/YVTN_repeat-like_dom_sf"/>
</dbReference>
<feature type="repeat" description="WD" evidence="3">
    <location>
        <begin position="142"/>
        <end position="181"/>
    </location>
</feature>
<dbReference type="PANTHER" id="PTHR19849">
    <property type="entry name" value="PHOSPHOLIPASE A-2-ACTIVATING PROTEIN"/>
    <property type="match status" value="1"/>
</dbReference>
<dbReference type="InterPro" id="IPR001680">
    <property type="entry name" value="WD40_rpt"/>
</dbReference>
<evidence type="ECO:0000256" key="2">
    <source>
        <dbReference type="ARBA" id="ARBA00022737"/>
    </source>
</evidence>
<dbReference type="VEuPathDB" id="AmoebaDB:ACA1_036320"/>
<organism evidence="4 5">
    <name type="scientific">Acanthamoeba castellanii (strain ATCC 30010 / Neff)</name>
    <dbReference type="NCBI Taxonomy" id="1257118"/>
    <lineage>
        <taxon>Eukaryota</taxon>
        <taxon>Amoebozoa</taxon>
        <taxon>Discosea</taxon>
        <taxon>Longamoebia</taxon>
        <taxon>Centramoebida</taxon>
        <taxon>Acanthamoebidae</taxon>
        <taxon>Acanthamoeba</taxon>
    </lineage>
</organism>
<dbReference type="GO" id="GO:0005634">
    <property type="term" value="C:nucleus"/>
    <property type="evidence" value="ECO:0007669"/>
    <property type="project" value="TreeGrafter"/>
</dbReference>
<evidence type="ECO:0000256" key="3">
    <source>
        <dbReference type="PROSITE-ProRule" id="PRU00221"/>
    </source>
</evidence>
<dbReference type="KEGG" id="acan:ACA1_036320"/>
<keyword evidence="1 3" id="KW-0853">WD repeat</keyword>
<dbReference type="InterPro" id="IPR036322">
    <property type="entry name" value="WD40_repeat_dom_sf"/>
</dbReference>
<dbReference type="PROSITE" id="PS50082">
    <property type="entry name" value="WD_REPEATS_2"/>
    <property type="match status" value="2"/>
</dbReference>
<dbReference type="GO" id="GO:0005737">
    <property type="term" value="C:cytoplasm"/>
    <property type="evidence" value="ECO:0007669"/>
    <property type="project" value="TreeGrafter"/>
</dbReference>
<dbReference type="GeneID" id="14923907"/>